<dbReference type="RefSeq" id="WP_131958511.1">
    <property type="nucleotide sequence ID" value="NZ_SMFL01000004.1"/>
</dbReference>
<dbReference type="SUPFAM" id="SSF49464">
    <property type="entry name" value="Carboxypeptidase regulatory domain-like"/>
    <property type="match status" value="1"/>
</dbReference>
<comment type="caution">
    <text evidence="1">The sequence shown here is derived from an EMBL/GenBank/DDBJ whole genome shotgun (WGS) entry which is preliminary data.</text>
</comment>
<dbReference type="Gene3D" id="2.60.40.1120">
    <property type="entry name" value="Carboxypeptidase-like, regulatory domain"/>
    <property type="match status" value="1"/>
</dbReference>
<dbReference type="Proteomes" id="UP000294850">
    <property type="component" value="Unassembled WGS sequence"/>
</dbReference>
<organism evidence="1 2">
    <name type="scientific">Dyadobacter psychrotolerans</name>
    <dbReference type="NCBI Taxonomy" id="2541721"/>
    <lineage>
        <taxon>Bacteria</taxon>
        <taxon>Pseudomonadati</taxon>
        <taxon>Bacteroidota</taxon>
        <taxon>Cytophagia</taxon>
        <taxon>Cytophagales</taxon>
        <taxon>Spirosomataceae</taxon>
        <taxon>Dyadobacter</taxon>
    </lineage>
</organism>
<gene>
    <name evidence="1" type="ORF">E0F88_12040</name>
</gene>
<sequence>MILKKIATCFKRLSKVAITLTLASCFPSCDCYQNVSGIVIDKRTKQVVDSAYVQNVNRNYNNSFTNEKGHFELKSISGGFRNCPPMTVSITKAHYEIKTLEIENRGNDTIYLQRIN</sequence>
<evidence type="ECO:0000313" key="1">
    <source>
        <dbReference type="EMBL" id="TDE15248.1"/>
    </source>
</evidence>
<dbReference type="EMBL" id="SMFL01000004">
    <property type="protein sequence ID" value="TDE15248.1"/>
    <property type="molecule type" value="Genomic_DNA"/>
</dbReference>
<dbReference type="OrthoDB" id="1201225at2"/>
<reference evidence="1 2" key="1">
    <citation type="submission" date="2019-03" db="EMBL/GenBank/DDBJ databases">
        <title>Dyadobacter AR-3-6 sp. nov., isolated from arctic soil.</title>
        <authorList>
            <person name="Chaudhary D.K."/>
        </authorList>
    </citation>
    <scope>NUCLEOTIDE SEQUENCE [LARGE SCALE GENOMIC DNA]</scope>
    <source>
        <strain evidence="1 2">AR-3-6</strain>
    </source>
</reference>
<dbReference type="AlphaFoldDB" id="A0A4V2Z447"/>
<evidence type="ECO:0000313" key="2">
    <source>
        <dbReference type="Proteomes" id="UP000294850"/>
    </source>
</evidence>
<keyword evidence="2" id="KW-1185">Reference proteome</keyword>
<proteinExistence type="predicted"/>
<evidence type="ECO:0008006" key="3">
    <source>
        <dbReference type="Google" id="ProtNLM"/>
    </source>
</evidence>
<accession>A0A4V2Z447</accession>
<dbReference type="InterPro" id="IPR008969">
    <property type="entry name" value="CarboxyPept-like_regulatory"/>
</dbReference>
<name>A0A4V2Z447_9BACT</name>
<protein>
    <recommendedName>
        <fullName evidence="3">Carboxypeptidase regulatory-like domain-containing protein</fullName>
    </recommendedName>
</protein>